<feature type="transmembrane region" description="Helical" evidence="1">
    <location>
        <begin position="21"/>
        <end position="43"/>
    </location>
</feature>
<keyword evidence="1" id="KW-0472">Membrane</keyword>
<proteinExistence type="predicted"/>
<evidence type="ECO:0000256" key="1">
    <source>
        <dbReference type="SAM" id="Phobius"/>
    </source>
</evidence>
<evidence type="ECO:0008006" key="4">
    <source>
        <dbReference type="Google" id="ProtNLM"/>
    </source>
</evidence>
<keyword evidence="1" id="KW-0812">Transmembrane</keyword>
<evidence type="ECO:0000313" key="2">
    <source>
        <dbReference type="EMBL" id="WZC48362.1"/>
    </source>
</evidence>
<gene>
    <name evidence="2" type="ORF">AABB29_16080</name>
</gene>
<feature type="transmembrane region" description="Helical" evidence="1">
    <location>
        <begin position="55"/>
        <end position="74"/>
    </location>
</feature>
<sequence>MSSPKNASVFLERASYKQRRLTDAARLLPILGMLLWAIPLLWGADEPVQTSNAPALLYVFGVWMALIAVSALIARWLEPGEEPFEAEGKE</sequence>
<keyword evidence="1" id="KW-1133">Transmembrane helix</keyword>
<keyword evidence="3" id="KW-1185">Reference proteome</keyword>
<name>A0ABZ2V1L2_9RHOB</name>
<dbReference type="Proteomes" id="UP001440612">
    <property type="component" value="Chromosome"/>
</dbReference>
<dbReference type="RefSeq" id="WP_341366478.1">
    <property type="nucleotide sequence ID" value="NZ_CP150951.2"/>
</dbReference>
<reference evidence="3" key="1">
    <citation type="submission" date="2024-04" db="EMBL/GenBank/DDBJ databases">
        <title>Phylogenomic analyses of a clade within the roseobacter group suggest taxonomic reassignments of species of the genera Aestuariivita, Citreicella, Loktanella, Nautella, Pelagibaca, Ruegeria, Thalassobius, Thiobacimonas and Tropicibacter, and the proposal o.</title>
        <authorList>
            <person name="Jeon C.O."/>
        </authorList>
    </citation>
    <scope>NUCLEOTIDE SEQUENCE [LARGE SCALE GENOMIC DNA]</scope>
    <source>
        <strain evidence="3">BS5-3</strain>
    </source>
</reference>
<evidence type="ECO:0000313" key="3">
    <source>
        <dbReference type="Proteomes" id="UP001440612"/>
    </source>
</evidence>
<dbReference type="EMBL" id="CP150951">
    <property type="protein sequence ID" value="WZC48362.1"/>
    <property type="molecule type" value="Genomic_DNA"/>
</dbReference>
<organism evidence="2 3">
    <name type="scientific">Yoonia phaeophyticola</name>
    <dbReference type="NCBI Taxonomy" id="3137369"/>
    <lineage>
        <taxon>Bacteria</taxon>
        <taxon>Pseudomonadati</taxon>
        <taxon>Pseudomonadota</taxon>
        <taxon>Alphaproteobacteria</taxon>
        <taxon>Rhodobacterales</taxon>
        <taxon>Paracoccaceae</taxon>
        <taxon>Yoonia</taxon>
    </lineage>
</organism>
<accession>A0ABZ2V1L2</accession>
<protein>
    <recommendedName>
        <fullName evidence="4">DUF3311 domain-containing protein</fullName>
    </recommendedName>
</protein>